<evidence type="ECO:0000313" key="2">
    <source>
        <dbReference type="EMBL" id="KAJ8383676.1"/>
    </source>
</evidence>
<keyword evidence="3" id="KW-1185">Reference proteome</keyword>
<sequence>MLSVSNAAAEGNVTPRGLLRGSGARREDAPHLPPRPNATARGGALQPRPWDLLECLGLGGKGVESGDSAAGCAGDQRLDLQEKKQTAAADSQLGFCGIHPGSGEK</sequence>
<dbReference type="AlphaFoldDB" id="A0AAD7RJ17"/>
<gene>
    <name evidence="2" type="ORF">AAFF_G00216470</name>
</gene>
<name>A0AAD7RJ17_9TELE</name>
<dbReference type="Proteomes" id="UP001221898">
    <property type="component" value="Unassembled WGS sequence"/>
</dbReference>
<proteinExistence type="predicted"/>
<accession>A0AAD7RJ17</accession>
<dbReference type="EMBL" id="JAINUG010000288">
    <property type="protein sequence ID" value="KAJ8383676.1"/>
    <property type="molecule type" value="Genomic_DNA"/>
</dbReference>
<reference evidence="2" key="1">
    <citation type="journal article" date="2023" name="Science">
        <title>Genome structures resolve the early diversification of teleost fishes.</title>
        <authorList>
            <person name="Parey E."/>
            <person name="Louis A."/>
            <person name="Montfort J."/>
            <person name="Bouchez O."/>
            <person name="Roques C."/>
            <person name="Iampietro C."/>
            <person name="Lluch J."/>
            <person name="Castinel A."/>
            <person name="Donnadieu C."/>
            <person name="Desvignes T."/>
            <person name="Floi Bucao C."/>
            <person name="Jouanno E."/>
            <person name="Wen M."/>
            <person name="Mejri S."/>
            <person name="Dirks R."/>
            <person name="Jansen H."/>
            <person name="Henkel C."/>
            <person name="Chen W.J."/>
            <person name="Zahm M."/>
            <person name="Cabau C."/>
            <person name="Klopp C."/>
            <person name="Thompson A.W."/>
            <person name="Robinson-Rechavi M."/>
            <person name="Braasch I."/>
            <person name="Lecointre G."/>
            <person name="Bobe J."/>
            <person name="Postlethwait J.H."/>
            <person name="Berthelot C."/>
            <person name="Roest Crollius H."/>
            <person name="Guiguen Y."/>
        </authorList>
    </citation>
    <scope>NUCLEOTIDE SEQUENCE</scope>
    <source>
        <strain evidence="2">NC1722</strain>
    </source>
</reference>
<evidence type="ECO:0000313" key="3">
    <source>
        <dbReference type="Proteomes" id="UP001221898"/>
    </source>
</evidence>
<comment type="caution">
    <text evidence="2">The sequence shown here is derived from an EMBL/GenBank/DDBJ whole genome shotgun (WGS) entry which is preliminary data.</text>
</comment>
<evidence type="ECO:0000256" key="1">
    <source>
        <dbReference type="SAM" id="MobiDB-lite"/>
    </source>
</evidence>
<protein>
    <submittedName>
        <fullName evidence="2">Uncharacterized protein</fullName>
    </submittedName>
</protein>
<feature type="region of interest" description="Disordered" evidence="1">
    <location>
        <begin position="1"/>
        <end position="46"/>
    </location>
</feature>
<organism evidence="2 3">
    <name type="scientific">Aldrovandia affinis</name>
    <dbReference type="NCBI Taxonomy" id="143900"/>
    <lineage>
        <taxon>Eukaryota</taxon>
        <taxon>Metazoa</taxon>
        <taxon>Chordata</taxon>
        <taxon>Craniata</taxon>
        <taxon>Vertebrata</taxon>
        <taxon>Euteleostomi</taxon>
        <taxon>Actinopterygii</taxon>
        <taxon>Neopterygii</taxon>
        <taxon>Teleostei</taxon>
        <taxon>Notacanthiformes</taxon>
        <taxon>Halosauridae</taxon>
        <taxon>Aldrovandia</taxon>
    </lineage>
</organism>